<evidence type="ECO:0000256" key="9">
    <source>
        <dbReference type="ARBA" id="ARBA00023136"/>
    </source>
</evidence>
<dbReference type="PANTHER" id="PTHR31741">
    <property type="entry name" value="OS02G0726500 PROTEIN-RELATED"/>
    <property type="match status" value="1"/>
</dbReference>
<evidence type="ECO:0000256" key="12">
    <source>
        <dbReference type="ARBA" id="ARBA00023277"/>
    </source>
</evidence>
<evidence type="ECO:0000256" key="1">
    <source>
        <dbReference type="ARBA" id="ARBA00004606"/>
    </source>
</evidence>
<evidence type="ECO:0000256" key="4">
    <source>
        <dbReference type="ARBA" id="ARBA00022676"/>
    </source>
</evidence>
<evidence type="ECO:0000256" key="10">
    <source>
        <dbReference type="ARBA" id="ARBA00023180"/>
    </source>
</evidence>
<comment type="subcellular location">
    <subcellularLocation>
        <location evidence="1">Membrane</location>
        <topology evidence="1">Single-pass type II membrane protein</topology>
    </subcellularLocation>
</comment>
<proteinExistence type="inferred from homology"/>
<dbReference type="InterPro" id="IPR024709">
    <property type="entry name" value="FucosylTrfase_pln"/>
</dbReference>
<evidence type="ECO:0000256" key="13">
    <source>
        <dbReference type="ARBA" id="ARBA00030350"/>
    </source>
</evidence>
<dbReference type="Proteomes" id="UP001141552">
    <property type="component" value="Unassembled WGS sequence"/>
</dbReference>
<evidence type="ECO:0000256" key="3">
    <source>
        <dbReference type="ARBA" id="ARBA00007737"/>
    </source>
</evidence>
<keyword evidence="5" id="KW-0808">Transferase</keyword>
<keyword evidence="6 15" id="KW-0812">Transmembrane</keyword>
<keyword evidence="10" id="KW-0325">Glycoprotein</keyword>
<feature type="compositionally biased region" description="Basic and acidic residues" evidence="14">
    <location>
        <begin position="436"/>
        <end position="457"/>
    </location>
</feature>
<evidence type="ECO:0000256" key="5">
    <source>
        <dbReference type="ARBA" id="ARBA00022679"/>
    </source>
</evidence>
<feature type="transmembrane region" description="Helical" evidence="15">
    <location>
        <begin position="28"/>
        <end position="45"/>
    </location>
</feature>
<feature type="region of interest" description="Disordered" evidence="14">
    <location>
        <begin position="436"/>
        <end position="461"/>
    </location>
</feature>
<keyword evidence="12" id="KW-0119">Carbohydrate metabolism</keyword>
<evidence type="ECO:0000313" key="16">
    <source>
        <dbReference type="EMBL" id="KAJ4836001.1"/>
    </source>
</evidence>
<dbReference type="InterPro" id="IPR019378">
    <property type="entry name" value="GDP-Fuc_O-FucTrfase"/>
</dbReference>
<dbReference type="GO" id="GO:0006004">
    <property type="term" value="P:fucose metabolic process"/>
    <property type="evidence" value="ECO:0007669"/>
    <property type="project" value="UniProtKB-KW"/>
</dbReference>
<dbReference type="PIRSF" id="PIRSF009360">
    <property type="entry name" value="UCP009360"/>
    <property type="match status" value="1"/>
</dbReference>
<evidence type="ECO:0000256" key="11">
    <source>
        <dbReference type="ARBA" id="ARBA00023253"/>
    </source>
</evidence>
<keyword evidence="8 15" id="KW-1133">Transmembrane helix</keyword>
<keyword evidence="7" id="KW-0735">Signal-anchor</keyword>
<protein>
    <recommendedName>
        <fullName evidence="13">O-fucosyltransferase family protein</fullName>
    </recommendedName>
</protein>
<name>A0A9Q0FT88_9ROSI</name>
<keyword evidence="4" id="KW-0328">Glycosyltransferase</keyword>
<reference evidence="16" key="2">
    <citation type="journal article" date="2023" name="Plants (Basel)">
        <title>Annotation of the Turnera subulata (Passifloraceae) Draft Genome Reveals the S-Locus Evolved after the Divergence of Turneroideae from Passifloroideae in a Stepwise Manner.</title>
        <authorList>
            <person name="Henning P.M."/>
            <person name="Roalson E.H."/>
            <person name="Mir W."/>
            <person name="McCubbin A.G."/>
            <person name="Shore J.S."/>
        </authorList>
    </citation>
    <scope>NUCLEOTIDE SEQUENCE</scope>
    <source>
        <strain evidence="16">F60SS</strain>
    </source>
</reference>
<dbReference type="PANTHER" id="PTHR31741:SF3">
    <property type="entry name" value="O-FUCOSYLTRANSFERASE FAMILY PROTEIN"/>
    <property type="match status" value="1"/>
</dbReference>
<sequence>MKKKTCCKVELKSTNTWIKIRKLKISKVALSFLATVVAVVVILLGCSDVQLARNGKELVVEQYNLISNFYALPPERVYQSNGYLMVSCNGGLNQMRLGISDMVAIARYLNATLIVPKLDNTSYWHDNSSFQDIFDVDHFITSLKDELRILKELPLEENTSSPYPVILPLWSRRSYYQLQILPQIKEHKILHFIGADSRLANNGLPVGLQKLRCRANYEALRFSSHIEETGRKIVRILRQRGPFLALHLRYEQDMLSFTGCQEGLTKQEIVELQHMRTYYPWWKHAANPEKKRRAGHCPLTPDETALVLQALGIDSNIQIYIAAGDIYGGESRMAKLAAAYPNLTRKEMLLDPSELKPFLNHSNQMSAVDYIVSLESDIFMATHSGNMAKAVEGHRRYLGFKTTIELDKRLLVYLIDQYKVGNITWAEFSSTAKAAHADRMGKPRERERIPRDPRTEDNFYANPVEC</sequence>
<evidence type="ECO:0000256" key="14">
    <source>
        <dbReference type="SAM" id="MobiDB-lite"/>
    </source>
</evidence>
<feature type="non-terminal residue" evidence="16">
    <location>
        <position position="1"/>
    </location>
</feature>
<evidence type="ECO:0000313" key="17">
    <source>
        <dbReference type="Proteomes" id="UP001141552"/>
    </source>
</evidence>
<dbReference type="GO" id="GO:0016020">
    <property type="term" value="C:membrane"/>
    <property type="evidence" value="ECO:0007669"/>
    <property type="project" value="UniProtKB-SubCell"/>
</dbReference>
<dbReference type="Pfam" id="PF10250">
    <property type="entry name" value="O-FucT"/>
    <property type="match status" value="1"/>
</dbReference>
<dbReference type="GO" id="GO:0016757">
    <property type="term" value="F:glycosyltransferase activity"/>
    <property type="evidence" value="ECO:0007669"/>
    <property type="project" value="UniProtKB-KW"/>
</dbReference>
<organism evidence="16 17">
    <name type="scientific">Turnera subulata</name>
    <dbReference type="NCBI Taxonomy" id="218843"/>
    <lineage>
        <taxon>Eukaryota</taxon>
        <taxon>Viridiplantae</taxon>
        <taxon>Streptophyta</taxon>
        <taxon>Embryophyta</taxon>
        <taxon>Tracheophyta</taxon>
        <taxon>Spermatophyta</taxon>
        <taxon>Magnoliopsida</taxon>
        <taxon>eudicotyledons</taxon>
        <taxon>Gunneridae</taxon>
        <taxon>Pentapetalae</taxon>
        <taxon>rosids</taxon>
        <taxon>fabids</taxon>
        <taxon>Malpighiales</taxon>
        <taxon>Passifloraceae</taxon>
        <taxon>Turnera</taxon>
    </lineage>
</organism>
<reference evidence="16" key="1">
    <citation type="submission" date="2022-02" db="EMBL/GenBank/DDBJ databases">
        <authorList>
            <person name="Henning P.M."/>
            <person name="McCubbin A.G."/>
            <person name="Shore J.S."/>
        </authorList>
    </citation>
    <scope>NUCLEOTIDE SEQUENCE</scope>
    <source>
        <strain evidence="16">F60SS</strain>
        <tissue evidence="16">Leaves</tissue>
    </source>
</reference>
<evidence type="ECO:0000256" key="2">
    <source>
        <dbReference type="ARBA" id="ARBA00004881"/>
    </source>
</evidence>
<keyword evidence="17" id="KW-1185">Reference proteome</keyword>
<dbReference type="CDD" id="cd11299">
    <property type="entry name" value="O-FucT_plant"/>
    <property type="match status" value="1"/>
</dbReference>
<accession>A0A9Q0FT88</accession>
<keyword evidence="11" id="KW-0294">Fucose metabolism</keyword>
<dbReference type="OrthoDB" id="10389894at2759"/>
<evidence type="ECO:0000256" key="8">
    <source>
        <dbReference type="ARBA" id="ARBA00022989"/>
    </source>
</evidence>
<comment type="similarity">
    <text evidence="3">Belongs to the glycosyltransferase GT106 family.</text>
</comment>
<keyword evidence="9 15" id="KW-0472">Membrane</keyword>
<dbReference type="EMBL" id="JAKUCV010004248">
    <property type="protein sequence ID" value="KAJ4836001.1"/>
    <property type="molecule type" value="Genomic_DNA"/>
</dbReference>
<evidence type="ECO:0000256" key="7">
    <source>
        <dbReference type="ARBA" id="ARBA00022968"/>
    </source>
</evidence>
<comment type="caution">
    <text evidence="16">The sequence shown here is derived from an EMBL/GenBank/DDBJ whole genome shotgun (WGS) entry which is preliminary data.</text>
</comment>
<evidence type="ECO:0000256" key="15">
    <source>
        <dbReference type="SAM" id="Phobius"/>
    </source>
</evidence>
<evidence type="ECO:0000256" key="6">
    <source>
        <dbReference type="ARBA" id="ARBA00022692"/>
    </source>
</evidence>
<comment type="pathway">
    <text evidence="2">Glycan metabolism.</text>
</comment>
<dbReference type="AlphaFoldDB" id="A0A9Q0FT88"/>
<dbReference type="GO" id="GO:0005737">
    <property type="term" value="C:cytoplasm"/>
    <property type="evidence" value="ECO:0007669"/>
    <property type="project" value="TreeGrafter"/>
</dbReference>
<gene>
    <name evidence="16" type="primary">RRT1_2</name>
    <name evidence="16" type="ORF">Tsubulata_031928</name>
</gene>